<dbReference type="Pfam" id="PF10442">
    <property type="entry name" value="FIST_C"/>
    <property type="match status" value="1"/>
</dbReference>
<dbReference type="CDD" id="cd22097">
    <property type="entry name" value="F-box_FBXO22"/>
    <property type="match status" value="1"/>
</dbReference>
<evidence type="ECO:0000313" key="3">
    <source>
        <dbReference type="Proteomes" id="UP000597762"/>
    </source>
</evidence>
<dbReference type="Proteomes" id="UP000597762">
    <property type="component" value="Unassembled WGS sequence"/>
</dbReference>
<feature type="domain" description="F-box" evidence="1">
    <location>
        <begin position="18"/>
        <end position="57"/>
    </location>
</feature>
<dbReference type="Pfam" id="PF12937">
    <property type="entry name" value="F-box-like"/>
    <property type="match status" value="1"/>
</dbReference>
<dbReference type="AlphaFoldDB" id="A0A812D4P6"/>
<dbReference type="InterPro" id="IPR001810">
    <property type="entry name" value="F-box_dom"/>
</dbReference>
<gene>
    <name evidence="2" type="ORF">SPHA_46097</name>
</gene>
<evidence type="ECO:0000259" key="1">
    <source>
        <dbReference type="SMART" id="SM00256"/>
    </source>
</evidence>
<dbReference type="InterPro" id="IPR036047">
    <property type="entry name" value="F-box-like_dom_sf"/>
</dbReference>
<dbReference type="PANTHER" id="PTHR14939">
    <property type="entry name" value="F-BOX ONLY PROTEIN 22"/>
    <property type="match status" value="1"/>
</dbReference>
<evidence type="ECO:0000313" key="2">
    <source>
        <dbReference type="EMBL" id="CAE1286517.1"/>
    </source>
</evidence>
<dbReference type="Gene3D" id="1.20.1280.50">
    <property type="match status" value="1"/>
</dbReference>
<dbReference type="SMART" id="SM00256">
    <property type="entry name" value="FBOX"/>
    <property type="match status" value="1"/>
</dbReference>
<dbReference type="GO" id="GO:0000209">
    <property type="term" value="P:protein polyubiquitination"/>
    <property type="evidence" value="ECO:0007669"/>
    <property type="project" value="TreeGrafter"/>
</dbReference>
<dbReference type="OrthoDB" id="509497at2759"/>
<protein>
    <submittedName>
        <fullName evidence="2">FBXO22</fullName>
    </submittedName>
</protein>
<sequence length="397" mass="44423">MVDAIETCSAASYVLTKIPLITKKVFSYLPAKSLNSCARVCKSWRQASQQVKKQRQRLGWNSYVCHDEENEELLASEIKGLLQDIWCEPAFFIGFCSTSLFEEPIKVPSTHMTRFHRMAKCMRIDIGSFLKQMLPHLCNFLSVSADGIIGTNAQATHSHEIEGKKSLSYLLIPKLDGLDIDTFTIDIHTYATNVDNPFEPGSGLQFSSIPEDKDVKAILFFCNEPFCPPEIGYTLMQNYHNSVVAGGHIDNLICPQNCINDPTGLSDPSLQCIAFSGPRLKVASIIIEEHVNNRKEVEATIRQLKNCKLSEEQSFAFMFACIGRGSTHYGISNVEADVFRKFFPKTPLLGFFGNGEVGFTYLPKDGEPPVHSMPNSERMLPKLYHAYTTIICLLSVV</sequence>
<name>A0A812D4P6_ACAPH</name>
<dbReference type="SUPFAM" id="SSF81383">
    <property type="entry name" value="F-box domain"/>
    <property type="match status" value="1"/>
</dbReference>
<comment type="caution">
    <text evidence="2">The sequence shown here is derived from an EMBL/GenBank/DDBJ whole genome shotgun (WGS) entry which is preliminary data.</text>
</comment>
<accession>A0A812D4P6</accession>
<keyword evidence="3" id="KW-1185">Reference proteome</keyword>
<reference evidence="2" key="1">
    <citation type="submission" date="2021-01" db="EMBL/GenBank/DDBJ databases">
        <authorList>
            <person name="Li R."/>
            <person name="Bekaert M."/>
        </authorList>
    </citation>
    <scope>NUCLEOTIDE SEQUENCE</scope>
    <source>
        <strain evidence="2">Farmed</strain>
    </source>
</reference>
<dbReference type="InterPro" id="IPR019494">
    <property type="entry name" value="FIST_C"/>
</dbReference>
<proteinExistence type="predicted"/>
<dbReference type="GO" id="GO:0032436">
    <property type="term" value="P:positive regulation of proteasomal ubiquitin-dependent protein catabolic process"/>
    <property type="evidence" value="ECO:0007669"/>
    <property type="project" value="TreeGrafter"/>
</dbReference>
<dbReference type="EMBL" id="CAHIKZ030002412">
    <property type="protein sequence ID" value="CAE1286517.1"/>
    <property type="molecule type" value="Genomic_DNA"/>
</dbReference>
<organism evidence="2 3">
    <name type="scientific">Acanthosepion pharaonis</name>
    <name type="common">Pharaoh cuttlefish</name>
    <name type="synonym">Sepia pharaonis</name>
    <dbReference type="NCBI Taxonomy" id="158019"/>
    <lineage>
        <taxon>Eukaryota</taxon>
        <taxon>Metazoa</taxon>
        <taxon>Spiralia</taxon>
        <taxon>Lophotrochozoa</taxon>
        <taxon>Mollusca</taxon>
        <taxon>Cephalopoda</taxon>
        <taxon>Coleoidea</taxon>
        <taxon>Decapodiformes</taxon>
        <taxon>Sepiida</taxon>
        <taxon>Sepiina</taxon>
        <taxon>Sepiidae</taxon>
        <taxon>Acanthosepion</taxon>
    </lineage>
</organism>
<dbReference type="PANTHER" id="PTHR14939:SF5">
    <property type="entry name" value="F-BOX ONLY PROTEIN 22"/>
    <property type="match status" value="1"/>
</dbReference>